<proteinExistence type="predicted"/>
<evidence type="ECO:0000259" key="2">
    <source>
        <dbReference type="Pfam" id="PF16220"/>
    </source>
</evidence>
<dbReference type="GO" id="GO:0016989">
    <property type="term" value="F:sigma factor antagonist activity"/>
    <property type="evidence" value="ECO:0007669"/>
    <property type="project" value="TreeGrafter"/>
</dbReference>
<feature type="domain" description="FecR protein" evidence="1">
    <location>
        <begin position="130"/>
        <end position="226"/>
    </location>
</feature>
<dbReference type="InterPro" id="IPR006860">
    <property type="entry name" value="FecR"/>
</dbReference>
<dbReference type="PANTHER" id="PTHR30273">
    <property type="entry name" value="PERIPLASMIC SIGNAL SENSOR AND SIGMA FACTOR ACTIVATOR FECR-RELATED"/>
    <property type="match status" value="1"/>
</dbReference>
<dbReference type="Proteomes" id="UP000414136">
    <property type="component" value="Unassembled WGS sequence"/>
</dbReference>
<name>A0A5E4ZV24_9BURK</name>
<dbReference type="Pfam" id="PF04773">
    <property type="entry name" value="FecR"/>
    <property type="match status" value="1"/>
</dbReference>
<evidence type="ECO:0000313" key="4">
    <source>
        <dbReference type="Proteomes" id="UP000414136"/>
    </source>
</evidence>
<dbReference type="PANTHER" id="PTHR30273:SF2">
    <property type="entry name" value="PROTEIN FECR"/>
    <property type="match status" value="1"/>
</dbReference>
<accession>A0A5E4ZV24</accession>
<dbReference type="EMBL" id="CABPSQ010000002">
    <property type="protein sequence ID" value="VVE64657.1"/>
    <property type="molecule type" value="Genomic_DNA"/>
</dbReference>
<sequence length="345" mass="37711">MPMPARAPQLAPTNASAPPPIDTALDAAVEWMTLLMSGDATTEERLRWESWRQASPHHAAAWARVESVFGRMKSLEAKAAYQALSPYGASAVQRQRRRRAILKAMVLGGTALGIGGIATRSDVVLAVAADFSTAKGETRNVTLADGTRLMLDTETAIAVRYRAEQRVVTLLRGQLRVQTQPFTQRDAAAAPFVLSSEQGDIRAVDADFVARLHDRYASCAVERSTVDIVPADDSAHVRHLDAGQQTCFTRASVDEPSASKDSMLAWLHGQIVADNMRLADFAAELNRYRPGVIRVAPAVADLRLSGVYPVADTERVIASAARTLHVHVRRWTRYWVMFERSPTAG</sequence>
<evidence type="ECO:0000259" key="1">
    <source>
        <dbReference type="Pfam" id="PF04773"/>
    </source>
</evidence>
<dbReference type="InterPro" id="IPR032623">
    <property type="entry name" value="FecR_N"/>
</dbReference>
<keyword evidence="4" id="KW-1185">Reference proteome</keyword>
<dbReference type="Gene3D" id="2.60.120.1440">
    <property type="match status" value="1"/>
</dbReference>
<reference evidence="3 4" key="1">
    <citation type="submission" date="2019-08" db="EMBL/GenBank/DDBJ databases">
        <authorList>
            <person name="Peeters C."/>
        </authorList>
    </citation>
    <scope>NUCLEOTIDE SEQUENCE [LARGE SCALE GENOMIC DNA]</scope>
    <source>
        <strain evidence="3 4">LMG 31118</strain>
    </source>
</reference>
<evidence type="ECO:0000313" key="3">
    <source>
        <dbReference type="EMBL" id="VVE64657.1"/>
    </source>
</evidence>
<gene>
    <name evidence="3" type="ORF">PCA31118_01680</name>
</gene>
<protein>
    <submittedName>
        <fullName evidence="3">Iron dicitrate transport regulator FecR</fullName>
    </submittedName>
</protein>
<organism evidence="3 4">
    <name type="scientific">Pandoraea captiosa</name>
    <dbReference type="NCBI Taxonomy" id="2508302"/>
    <lineage>
        <taxon>Bacteria</taxon>
        <taxon>Pseudomonadati</taxon>
        <taxon>Pseudomonadota</taxon>
        <taxon>Betaproteobacteria</taxon>
        <taxon>Burkholderiales</taxon>
        <taxon>Burkholderiaceae</taxon>
        <taxon>Pandoraea</taxon>
    </lineage>
</organism>
<dbReference type="AlphaFoldDB" id="A0A5E4ZV24"/>
<feature type="domain" description="FecR N-terminal" evidence="2">
    <location>
        <begin position="26"/>
        <end position="67"/>
    </location>
</feature>
<dbReference type="InterPro" id="IPR012373">
    <property type="entry name" value="Ferrdict_sens_TM"/>
</dbReference>
<dbReference type="Pfam" id="PF16220">
    <property type="entry name" value="DUF4880"/>
    <property type="match status" value="1"/>
</dbReference>
<dbReference type="PIRSF" id="PIRSF018266">
    <property type="entry name" value="FecR"/>
    <property type="match status" value="1"/>
</dbReference>